<dbReference type="InterPro" id="IPR012910">
    <property type="entry name" value="Plug_dom"/>
</dbReference>
<keyword evidence="5 10" id="KW-0812">Transmembrane</keyword>
<evidence type="ECO:0000256" key="4">
    <source>
        <dbReference type="ARBA" id="ARBA00022452"/>
    </source>
</evidence>
<dbReference type="InterPro" id="IPR036942">
    <property type="entry name" value="Beta-barrel_TonB_sf"/>
</dbReference>
<comment type="subcellular location">
    <subcellularLocation>
        <location evidence="1 10">Cell outer membrane</location>
        <topology evidence="1 10">Multi-pass membrane protein</topology>
    </subcellularLocation>
</comment>
<keyword evidence="3 10" id="KW-0813">Transport</keyword>
<keyword evidence="12" id="KW-0732">Signal</keyword>
<evidence type="ECO:0000256" key="11">
    <source>
        <dbReference type="RuleBase" id="RU003357"/>
    </source>
</evidence>
<evidence type="ECO:0000256" key="12">
    <source>
        <dbReference type="SAM" id="SignalP"/>
    </source>
</evidence>
<feature type="chain" id="PRO_5047081841" evidence="12">
    <location>
        <begin position="29"/>
        <end position="779"/>
    </location>
</feature>
<evidence type="ECO:0000259" key="14">
    <source>
        <dbReference type="Pfam" id="PF07715"/>
    </source>
</evidence>
<dbReference type="Gene3D" id="2.40.170.20">
    <property type="entry name" value="TonB-dependent receptor, beta-barrel domain"/>
    <property type="match status" value="1"/>
</dbReference>
<feature type="domain" description="TonB-dependent receptor plug" evidence="14">
    <location>
        <begin position="81"/>
        <end position="180"/>
    </location>
</feature>
<evidence type="ECO:0000256" key="8">
    <source>
        <dbReference type="ARBA" id="ARBA00023170"/>
    </source>
</evidence>
<dbReference type="Pfam" id="PF07715">
    <property type="entry name" value="Plug"/>
    <property type="match status" value="1"/>
</dbReference>
<dbReference type="Proteomes" id="UP000662888">
    <property type="component" value="Chromosome"/>
</dbReference>
<evidence type="ECO:0000256" key="1">
    <source>
        <dbReference type="ARBA" id="ARBA00004571"/>
    </source>
</evidence>
<dbReference type="PANTHER" id="PTHR32552">
    <property type="entry name" value="FERRICHROME IRON RECEPTOR-RELATED"/>
    <property type="match status" value="1"/>
</dbReference>
<keyword evidence="9 10" id="KW-0998">Cell outer membrane</keyword>
<keyword evidence="16" id="KW-1185">Reference proteome</keyword>
<keyword evidence="7 10" id="KW-0472">Membrane</keyword>
<evidence type="ECO:0000256" key="10">
    <source>
        <dbReference type="PROSITE-ProRule" id="PRU01360"/>
    </source>
</evidence>
<evidence type="ECO:0000256" key="3">
    <source>
        <dbReference type="ARBA" id="ARBA00022448"/>
    </source>
</evidence>
<dbReference type="PROSITE" id="PS52016">
    <property type="entry name" value="TONB_DEPENDENT_REC_3"/>
    <property type="match status" value="1"/>
</dbReference>
<dbReference type="PANTHER" id="PTHR32552:SF83">
    <property type="entry name" value="BLR3904 PROTEIN"/>
    <property type="match status" value="1"/>
</dbReference>
<keyword evidence="6 11" id="KW-0798">TonB box</keyword>
<name>A0AA48WHD4_9BURK</name>
<gene>
    <name evidence="15" type="ORF">IV454_11375</name>
</gene>
<dbReference type="InterPro" id="IPR000531">
    <property type="entry name" value="Beta-barrel_TonB"/>
</dbReference>
<dbReference type="InterPro" id="IPR037066">
    <property type="entry name" value="Plug_dom_sf"/>
</dbReference>
<evidence type="ECO:0000313" key="16">
    <source>
        <dbReference type="Proteomes" id="UP000662888"/>
    </source>
</evidence>
<evidence type="ECO:0000256" key="7">
    <source>
        <dbReference type="ARBA" id="ARBA00023136"/>
    </source>
</evidence>
<dbReference type="RefSeq" id="WP_206091541.1">
    <property type="nucleotide sequence ID" value="NZ_CP065053.1"/>
</dbReference>
<evidence type="ECO:0000313" key="15">
    <source>
        <dbReference type="EMBL" id="QPI52041.1"/>
    </source>
</evidence>
<organism evidence="15 16">
    <name type="scientific">Massilia antarctica</name>
    <dbReference type="NCBI Taxonomy" id="2765360"/>
    <lineage>
        <taxon>Bacteria</taxon>
        <taxon>Pseudomonadati</taxon>
        <taxon>Pseudomonadota</taxon>
        <taxon>Betaproteobacteria</taxon>
        <taxon>Burkholderiales</taxon>
        <taxon>Oxalobacteraceae</taxon>
        <taxon>Telluria group</taxon>
        <taxon>Massilia</taxon>
    </lineage>
</organism>
<feature type="signal peptide" evidence="12">
    <location>
        <begin position="1"/>
        <end position="28"/>
    </location>
</feature>
<dbReference type="InterPro" id="IPR039426">
    <property type="entry name" value="TonB-dep_rcpt-like"/>
</dbReference>
<dbReference type="EMBL" id="CP065053">
    <property type="protein sequence ID" value="QPI52041.1"/>
    <property type="molecule type" value="Genomic_DNA"/>
</dbReference>
<dbReference type="SUPFAM" id="SSF56935">
    <property type="entry name" value="Porins"/>
    <property type="match status" value="1"/>
</dbReference>
<comment type="similarity">
    <text evidence="2 10 11">Belongs to the TonB-dependent receptor family.</text>
</comment>
<evidence type="ECO:0000256" key="6">
    <source>
        <dbReference type="ARBA" id="ARBA00023077"/>
    </source>
</evidence>
<evidence type="ECO:0000256" key="9">
    <source>
        <dbReference type="ARBA" id="ARBA00023237"/>
    </source>
</evidence>
<proteinExistence type="inferred from homology"/>
<dbReference type="Pfam" id="PF00593">
    <property type="entry name" value="TonB_dep_Rec_b-barrel"/>
    <property type="match status" value="1"/>
</dbReference>
<keyword evidence="8 15" id="KW-0675">Receptor</keyword>
<evidence type="ECO:0000256" key="5">
    <source>
        <dbReference type="ARBA" id="ARBA00022692"/>
    </source>
</evidence>
<sequence>MTFNTMKKTSIAMGMSSALLMMPFAASAQSAAPAAAPSEKDSKVLPDVVVYGKYLDPNPNAEVGAPYKAKTSGDARHTRPLAETPQTIMVITKAAIDDSGMTELKQILSAQPGITLGTGENGNAFGDRYIIRGQEARSDVFVDGLRDPGMTTRESFAIEQLEISKGPNSSFAGRGTAGGAVNAITKQATLDKDFQRITVGAGTDSHKRISADFNKGFGDNFALRANVLYGDEDVPDRAPSSRTRKGVAVSGLLEVNKDLSLTLDYYGLRTDDKMPDLGHFLVGTVPNRVPATNVPVYAQSGDFLSSDVDTVTARINWKLAPNLTLTSLTRYGQSGNAYVTTGASSNTRYVGATADTTKSFVSAALDGGHTGWQDVDYFAHQSNLRWDKQLMGMKHEFIFGVEYTDHQVVSGNFTVANSGAFNCRSAIAVGPNNARCFNDVNGVPVADLGNFAGRSSARNSWNQDWQVKSFSLTAMDTVDLTERLTAFAGIRADRFDLSLVRRTPATNQIAGDYSYSDTLVNGHAGVSFKVLPKLIVYGSAASAQDINGGEADSGTNSGYGGAVLYQNKIAGAKPETSVNLELGAKWNLMGDKLLATAAAFQTKKKDVMEGANYDTVGTFNTGKNKVQGVEFGLTGNITEALSAQIGAAVMSSKVTGSSAPAGIGRELANFARKSFSAQGKYQLTDAFSFGAVARYESDRCGGQPDTAAGYTADKQCAQPVPSFTVYDVFAAYRFSKKLDLRLNVLNATNKDYFTAVYRSGAFLYKGDARAVRMALNYEL</sequence>
<accession>A0AA48WHD4</accession>
<protein>
    <submittedName>
        <fullName evidence="15">TonB-dependent receptor</fullName>
    </submittedName>
</protein>
<keyword evidence="4 10" id="KW-1134">Transmembrane beta strand</keyword>
<dbReference type="Gene3D" id="2.170.130.10">
    <property type="entry name" value="TonB-dependent receptor, plug domain"/>
    <property type="match status" value="1"/>
</dbReference>
<dbReference type="CDD" id="cd01347">
    <property type="entry name" value="ligand_gated_channel"/>
    <property type="match status" value="1"/>
</dbReference>
<evidence type="ECO:0000259" key="13">
    <source>
        <dbReference type="Pfam" id="PF00593"/>
    </source>
</evidence>
<feature type="domain" description="TonB-dependent receptor-like beta-barrel" evidence="13">
    <location>
        <begin position="261"/>
        <end position="746"/>
    </location>
</feature>
<reference evidence="15 16" key="1">
    <citation type="submission" date="2020-11" db="EMBL/GenBank/DDBJ databases">
        <authorList>
            <person name="Sun Q."/>
        </authorList>
    </citation>
    <scope>NUCLEOTIDE SEQUENCE [LARGE SCALE GENOMIC DNA]</scope>
    <source>
        <strain evidence="15 16">P8398</strain>
    </source>
</reference>
<evidence type="ECO:0000256" key="2">
    <source>
        <dbReference type="ARBA" id="ARBA00009810"/>
    </source>
</evidence>